<gene>
    <name evidence="2" type="primary">icmD_2</name>
    <name evidence="3" type="ORF">A8135_04980</name>
    <name evidence="2" type="ORF">Ljam_2754</name>
</gene>
<reference evidence="2 4" key="1">
    <citation type="submission" date="2015-11" db="EMBL/GenBank/DDBJ databases">
        <title>Genomic analysis of 38 Legionella species identifies large and diverse effector repertoires.</title>
        <authorList>
            <person name="Burstein D."/>
            <person name="Amaro F."/>
            <person name="Zusman T."/>
            <person name="Lifshitz Z."/>
            <person name="Cohen O."/>
            <person name="Gilbert J.A."/>
            <person name="Pupko T."/>
            <person name="Shuman H.A."/>
            <person name="Segal G."/>
        </authorList>
    </citation>
    <scope>NUCLEOTIDE SEQUENCE [LARGE SCALE GENOMIC DNA]</scope>
    <source>
        <strain evidence="2 4">JA-26-G1-E2</strain>
    </source>
</reference>
<keyword evidence="1" id="KW-1133">Transmembrane helix</keyword>
<sequence>MHQLKSGIFFILLVFPELWGAIAAPQTFGNISTNITDSFTSLAKLITALSYLGGLAFSIVAIMKFKQHKDNPTQVTIGQPLGQACIAIILLFLPSFLGYLGGTMFGNEARTSGPKGQVYCSNTQAVFSADSCN</sequence>
<feature type="transmembrane region" description="Helical" evidence="1">
    <location>
        <begin position="39"/>
        <end position="63"/>
    </location>
</feature>
<keyword evidence="1" id="KW-0812">Transmembrane</keyword>
<keyword evidence="5" id="KW-1185">Reference proteome</keyword>
<accession>A0A0W0ULB3</accession>
<dbReference type="Proteomes" id="UP000093336">
    <property type="component" value="Unassembled WGS sequence"/>
</dbReference>
<evidence type="ECO:0000313" key="4">
    <source>
        <dbReference type="Proteomes" id="UP000054715"/>
    </source>
</evidence>
<evidence type="ECO:0000313" key="2">
    <source>
        <dbReference type="EMBL" id="KTD08559.1"/>
    </source>
</evidence>
<organism evidence="2 4">
    <name type="scientific">Legionella jamestowniensis</name>
    <dbReference type="NCBI Taxonomy" id="455"/>
    <lineage>
        <taxon>Bacteria</taxon>
        <taxon>Pseudomonadati</taxon>
        <taxon>Pseudomonadota</taxon>
        <taxon>Gammaproteobacteria</taxon>
        <taxon>Legionellales</taxon>
        <taxon>Legionellaceae</taxon>
        <taxon>Legionella</taxon>
    </lineage>
</organism>
<evidence type="ECO:0000313" key="5">
    <source>
        <dbReference type="Proteomes" id="UP000093336"/>
    </source>
</evidence>
<evidence type="ECO:0000256" key="1">
    <source>
        <dbReference type="SAM" id="Phobius"/>
    </source>
</evidence>
<proteinExistence type="predicted"/>
<dbReference type="EMBL" id="LYOZ01000052">
    <property type="protein sequence ID" value="OCH96989.1"/>
    <property type="molecule type" value="Genomic_DNA"/>
</dbReference>
<keyword evidence="1" id="KW-0472">Membrane</keyword>
<dbReference type="Proteomes" id="UP000054715">
    <property type="component" value="Unassembled WGS sequence"/>
</dbReference>
<comment type="caution">
    <text evidence="2">The sequence shown here is derived from an EMBL/GenBank/DDBJ whole genome shotgun (WGS) entry which is preliminary data.</text>
</comment>
<protein>
    <submittedName>
        <fullName evidence="2">IcmD (DotP)</fullName>
    </submittedName>
</protein>
<name>A0A0W0ULB3_9GAMM</name>
<dbReference type="OrthoDB" id="5645847at2"/>
<dbReference type="EMBL" id="LNYG01000013">
    <property type="protein sequence ID" value="KTD08559.1"/>
    <property type="molecule type" value="Genomic_DNA"/>
</dbReference>
<feature type="transmembrane region" description="Helical" evidence="1">
    <location>
        <begin position="84"/>
        <end position="105"/>
    </location>
</feature>
<dbReference type="AlphaFoldDB" id="A0A0W0ULB3"/>
<dbReference type="STRING" id="455.Ljam_2754"/>
<reference evidence="3 5" key="2">
    <citation type="submission" date="2016-05" db="EMBL/GenBank/DDBJ databases">
        <authorList>
            <person name="Prochazka B."/>
            <person name="Indra A."/>
            <person name="Hasenberger P."/>
            <person name="Blaschitz M."/>
            <person name="Wagner L."/>
            <person name="Wewalka G."/>
            <person name="Sorschag S."/>
            <person name="Schmid D."/>
            <person name="Ruppitsch W."/>
        </authorList>
    </citation>
    <scope>NUCLEOTIDE SEQUENCE [LARGE SCALE GENOMIC DNA]</scope>
    <source>
        <strain evidence="3 5">974010_12</strain>
    </source>
</reference>
<evidence type="ECO:0000313" key="3">
    <source>
        <dbReference type="EMBL" id="OCH96989.1"/>
    </source>
</evidence>
<dbReference type="PATRIC" id="fig|455.5.peg.2893"/>